<accession>A0A4Z1PIK5</accession>
<name>A0A4Z1PIK5_9PEZI</name>
<evidence type="ECO:0000256" key="1">
    <source>
        <dbReference type="SAM" id="MobiDB-lite"/>
    </source>
</evidence>
<reference evidence="2 3" key="1">
    <citation type="submission" date="2019-04" db="EMBL/GenBank/DDBJ databases">
        <title>High contiguity whole genome sequence and gene annotation resource for two Venturia nashicola isolates.</title>
        <authorList>
            <person name="Prokchorchik M."/>
            <person name="Won K."/>
            <person name="Lee Y."/>
            <person name="Choi E.D."/>
            <person name="Segonzac C."/>
            <person name="Sohn K.H."/>
        </authorList>
    </citation>
    <scope>NUCLEOTIDE SEQUENCE [LARGE SCALE GENOMIC DNA]</scope>
    <source>
        <strain evidence="2 3">PRI2</strain>
    </source>
</reference>
<keyword evidence="3" id="KW-1185">Reference proteome</keyword>
<comment type="caution">
    <text evidence="2">The sequence shown here is derived from an EMBL/GenBank/DDBJ whole genome shotgun (WGS) entry which is preliminary data.</text>
</comment>
<protein>
    <submittedName>
        <fullName evidence="2">Quinate permease</fullName>
    </submittedName>
</protein>
<sequence length="83" mass="9426">MSEEMIQQQATDEQDQNNTEKEKCTVIIGNVRRMGKQWLDCVEAATKEDSESAFSVDDVQARLDQAAELLEMMEDSEEPISEV</sequence>
<gene>
    <name evidence="2" type="ORF">E6O75_ATG04501</name>
</gene>
<dbReference type="EMBL" id="SNSC02000004">
    <property type="protein sequence ID" value="TID25296.1"/>
    <property type="molecule type" value="Genomic_DNA"/>
</dbReference>
<evidence type="ECO:0000313" key="3">
    <source>
        <dbReference type="Proteomes" id="UP000298493"/>
    </source>
</evidence>
<feature type="compositionally biased region" description="Polar residues" evidence="1">
    <location>
        <begin position="1"/>
        <end position="11"/>
    </location>
</feature>
<dbReference type="Proteomes" id="UP000298493">
    <property type="component" value="Unassembled WGS sequence"/>
</dbReference>
<dbReference type="AlphaFoldDB" id="A0A4Z1PIK5"/>
<dbReference type="OrthoDB" id="10487781at2759"/>
<organism evidence="2 3">
    <name type="scientific">Venturia nashicola</name>
    <dbReference type="NCBI Taxonomy" id="86259"/>
    <lineage>
        <taxon>Eukaryota</taxon>
        <taxon>Fungi</taxon>
        <taxon>Dikarya</taxon>
        <taxon>Ascomycota</taxon>
        <taxon>Pezizomycotina</taxon>
        <taxon>Dothideomycetes</taxon>
        <taxon>Pleosporomycetidae</taxon>
        <taxon>Venturiales</taxon>
        <taxon>Venturiaceae</taxon>
        <taxon>Venturia</taxon>
    </lineage>
</organism>
<evidence type="ECO:0000313" key="2">
    <source>
        <dbReference type="EMBL" id="TID25296.1"/>
    </source>
</evidence>
<proteinExistence type="predicted"/>
<feature type="region of interest" description="Disordered" evidence="1">
    <location>
        <begin position="1"/>
        <end position="22"/>
    </location>
</feature>